<proteinExistence type="predicted"/>
<dbReference type="EMBL" id="JAUCMV010000003">
    <property type="protein sequence ID" value="KAK0413243.1"/>
    <property type="molecule type" value="Genomic_DNA"/>
</dbReference>
<dbReference type="AlphaFoldDB" id="A0AA39HW68"/>
<gene>
    <name evidence="1" type="ORF">QR680_006682</name>
</gene>
<accession>A0AA39HW68</accession>
<comment type="caution">
    <text evidence="1">The sequence shown here is derived from an EMBL/GenBank/DDBJ whole genome shotgun (WGS) entry which is preliminary data.</text>
</comment>
<organism evidence="1 2">
    <name type="scientific">Steinernema hermaphroditum</name>
    <dbReference type="NCBI Taxonomy" id="289476"/>
    <lineage>
        <taxon>Eukaryota</taxon>
        <taxon>Metazoa</taxon>
        <taxon>Ecdysozoa</taxon>
        <taxon>Nematoda</taxon>
        <taxon>Chromadorea</taxon>
        <taxon>Rhabditida</taxon>
        <taxon>Tylenchina</taxon>
        <taxon>Panagrolaimomorpha</taxon>
        <taxon>Strongyloidoidea</taxon>
        <taxon>Steinernematidae</taxon>
        <taxon>Steinernema</taxon>
    </lineage>
</organism>
<name>A0AA39HW68_9BILA</name>
<dbReference type="Proteomes" id="UP001175271">
    <property type="component" value="Unassembled WGS sequence"/>
</dbReference>
<protein>
    <submittedName>
        <fullName evidence="1">Uncharacterized protein</fullName>
    </submittedName>
</protein>
<keyword evidence="2" id="KW-1185">Reference proteome</keyword>
<evidence type="ECO:0000313" key="1">
    <source>
        <dbReference type="EMBL" id="KAK0413243.1"/>
    </source>
</evidence>
<reference evidence="1" key="1">
    <citation type="submission" date="2023-06" db="EMBL/GenBank/DDBJ databases">
        <title>Genomic analysis of the entomopathogenic nematode Steinernema hermaphroditum.</title>
        <authorList>
            <person name="Schwarz E.M."/>
            <person name="Heppert J.K."/>
            <person name="Baniya A."/>
            <person name="Schwartz H.T."/>
            <person name="Tan C.-H."/>
            <person name="Antoshechkin I."/>
            <person name="Sternberg P.W."/>
            <person name="Goodrich-Blair H."/>
            <person name="Dillman A.R."/>
        </authorList>
    </citation>
    <scope>NUCLEOTIDE SEQUENCE</scope>
    <source>
        <strain evidence="1">PS9179</strain>
        <tissue evidence="1">Whole animal</tissue>
    </source>
</reference>
<evidence type="ECO:0000313" key="2">
    <source>
        <dbReference type="Proteomes" id="UP001175271"/>
    </source>
</evidence>
<sequence>MDSVSGDFVQRVIENVSTKTRFKICNTCVFERELLSGVWGSFEKFFEMYTLEISICEDGLFFQTEIYGVPSLPPDFSFWKRHRSAFSHISIEKKKHKDRMHPLTNDAVEIIEKILKNLCHRVDTLHLPNFGLAEYPAIARILKAIPGMNEIYALYVDNYLCPFVERWADSLSKIYIDPFEDTSGKLADRIIENLSTRKLGSLLLRVPKSRPDLYRRFLSAVFFDSRAKRCHTNYDSTFRDEIRDFINILGVSALNDGDRIIVEKNGIRISFTDCSYESNANGWHLWFFFDL</sequence>